<dbReference type="Gene3D" id="3.30.2080.10">
    <property type="entry name" value="GH92 mannosidase domain"/>
    <property type="match status" value="1"/>
</dbReference>
<evidence type="ECO:0000256" key="1">
    <source>
        <dbReference type="ARBA" id="ARBA00001913"/>
    </source>
</evidence>
<dbReference type="PANTHER" id="PTHR12143">
    <property type="entry name" value="PEPTIDE N-GLYCANASE PNGASE -RELATED"/>
    <property type="match status" value="1"/>
</dbReference>
<dbReference type="RefSeq" id="WP_151923411.1">
    <property type="nucleotide sequence ID" value="NZ_CP103094.1"/>
</dbReference>
<dbReference type="FunFam" id="3.30.2080.10:FF:000001">
    <property type="entry name" value="Alpha-1,2-mannosidase subfamily"/>
    <property type="match status" value="1"/>
</dbReference>
<proteinExistence type="predicted"/>
<feature type="domain" description="Glycosyl hydrolase family 92" evidence="4">
    <location>
        <begin position="258"/>
        <end position="700"/>
    </location>
</feature>
<dbReference type="GO" id="GO:0000224">
    <property type="term" value="F:peptide-N4-(N-acetyl-beta-glucosaminyl)asparagine amidase activity"/>
    <property type="evidence" value="ECO:0007669"/>
    <property type="project" value="TreeGrafter"/>
</dbReference>
<comment type="subunit">
    <text evidence="2">Monomer.</text>
</comment>
<sequence>MKNKILTGLLLVLIGGWGSLSAQNVGSNYARQVNTLIGTKGVGLTSGYLYPGATYPYGMVQFTPSYFSKRSGFVINQLSGGGCEHMGNFPTFPVKGKLKMSPDNILNYRINISEEKGHAGYYEAKVQEDIHAKLTVTERTGMASYEYSADQQYGTVIIGGGISATPIDQAAIVITAPNKCEGYAEGGNFCGLRTPYKVYFVAEFDTDALESGTWKRNELKPNTTFAEGEYSGVYFTFDVNKKKNIQYKIGVSYVSVENARENLKAENTGWDFLQIQNQAESKWNHYLGKIEVEGSNPDRTTQFYTHLYRSFIHPNVCSDVNGEYMGADFKVHKSRSKHYTSFSNWDTYRTQIQLLSILDPEVASDIVISHQLFAEEAGGAFPRWVMANIETGVMQGDPTPILISNAYAFGARNYDPKPIFKTMRKGAEEPGAMSQEVEARPGLKQYLDKGYYNASIQLEYTSADFAIAQFALHAVGDEFASWRYFHFARSWKNLYNPETGWLQSRNPDGSWKPLTEDFRESTYKNYFWMVPYDIAGLIEIIGGKAAAEKRLDEFFTRLDAGYNDAWFASGNEPSFHIPWIYNWVGTPYKAQEIINRVLNEQYSSKIDGLPGNDDLGTMGAWYVFACIGLYPEIPGVGGFTVNTPIFSSVKVHLKKGDMVIKGGSEKNIYIKSMKLNGKPCDSTWLDWDQLNNGATIEYTTSSKPDVKWGTKVTPPSFP</sequence>
<reference evidence="6 7" key="1">
    <citation type="journal article" date="2019" name="Nat. Med.">
        <title>A library of human gut bacterial isolates paired with longitudinal multiomics data enables mechanistic microbiome research.</title>
        <authorList>
            <person name="Poyet M."/>
            <person name="Groussin M."/>
            <person name="Gibbons S.M."/>
            <person name="Avila-Pacheco J."/>
            <person name="Jiang X."/>
            <person name="Kearney S.M."/>
            <person name="Perrotta A.R."/>
            <person name="Berdy B."/>
            <person name="Zhao S."/>
            <person name="Lieberman T.D."/>
            <person name="Swanson P.K."/>
            <person name="Smith M."/>
            <person name="Roesemann S."/>
            <person name="Alexander J.E."/>
            <person name="Rich S.A."/>
            <person name="Livny J."/>
            <person name="Vlamakis H."/>
            <person name="Clish C."/>
            <person name="Bullock K."/>
            <person name="Deik A."/>
            <person name="Scott J."/>
            <person name="Pierce K.A."/>
            <person name="Xavier R.J."/>
            <person name="Alm E.J."/>
        </authorList>
    </citation>
    <scope>NUCLEOTIDE SEQUENCE [LARGE SCALE GENOMIC DNA]</scope>
    <source>
        <strain evidence="6 7">BIOML-A74</strain>
    </source>
</reference>
<dbReference type="InterPro" id="IPR050883">
    <property type="entry name" value="PNGase"/>
</dbReference>
<evidence type="ECO:0000313" key="6">
    <source>
        <dbReference type="EMBL" id="KAB6086284.1"/>
    </source>
</evidence>
<dbReference type="Proteomes" id="UP000435059">
    <property type="component" value="Unassembled WGS sequence"/>
</dbReference>
<protein>
    <submittedName>
        <fullName evidence="6">Glycoside hydrolase family 92 protein</fullName>
    </submittedName>
</protein>
<dbReference type="GO" id="GO:0030246">
    <property type="term" value="F:carbohydrate binding"/>
    <property type="evidence" value="ECO:0007669"/>
    <property type="project" value="InterPro"/>
</dbReference>
<comment type="cofactor">
    <cofactor evidence="1">
        <name>Ca(2+)</name>
        <dbReference type="ChEBI" id="CHEBI:29108"/>
    </cofactor>
</comment>
<dbReference type="InterPro" id="IPR008928">
    <property type="entry name" value="6-hairpin_glycosidase_sf"/>
</dbReference>
<dbReference type="GO" id="GO:0005829">
    <property type="term" value="C:cytosol"/>
    <property type="evidence" value="ECO:0007669"/>
    <property type="project" value="TreeGrafter"/>
</dbReference>
<name>A0A7J5P0V1_9BACE</name>
<evidence type="ECO:0000259" key="5">
    <source>
        <dbReference type="Pfam" id="PF17678"/>
    </source>
</evidence>
<dbReference type="Gene3D" id="2.70.98.10">
    <property type="match status" value="1"/>
</dbReference>
<keyword evidence="7" id="KW-1185">Reference proteome</keyword>
<dbReference type="Pfam" id="PF07971">
    <property type="entry name" value="Glyco_hydro_92"/>
    <property type="match status" value="1"/>
</dbReference>
<dbReference type="SUPFAM" id="SSF48208">
    <property type="entry name" value="Six-hairpin glycosidases"/>
    <property type="match status" value="1"/>
</dbReference>
<dbReference type="InterPro" id="IPR012939">
    <property type="entry name" value="Glyco_hydro_92"/>
</dbReference>
<dbReference type="Gene3D" id="1.20.1050.60">
    <property type="entry name" value="alpha-1,2-mannosidase"/>
    <property type="match status" value="1"/>
</dbReference>
<evidence type="ECO:0000256" key="2">
    <source>
        <dbReference type="ARBA" id="ARBA00011245"/>
    </source>
</evidence>
<dbReference type="GO" id="GO:0005975">
    <property type="term" value="P:carbohydrate metabolic process"/>
    <property type="evidence" value="ECO:0007669"/>
    <property type="project" value="InterPro"/>
</dbReference>
<dbReference type="Pfam" id="PF17678">
    <property type="entry name" value="Glyco_hydro_92N"/>
    <property type="match status" value="1"/>
</dbReference>
<evidence type="ECO:0000259" key="4">
    <source>
        <dbReference type="Pfam" id="PF07971"/>
    </source>
</evidence>
<organism evidence="6 7">
    <name type="scientific">Bacteroides xylanisolvens</name>
    <dbReference type="NCBI Taxonomy" id="371601"/>
    <lineage>
        <taxon>Bacteria</taxon>
        <taxon>Pseudomonadati</taxon>
        <taxon>Bacteroidota</taxon>
        <taxon>Bacteroidia</taxon>
        <taxon>Bacteroidales</taxon>
        <taxon>Bacteroidaceae</taxon>
        <taxon>Bacteroides</taxon>
    </lineage>
</organism>
<dbReference type="AlphaFoldDB" id="A0A7J5P0V1"/>
<dbReference type="Gene3D" id="1.20.1610.10">
    <property type="entry name" value="alpha-1,2-mannosidases domains"/>
    <property type="match status" value="1"/>
</dbReference>
<accession>A0A7J5P0V1</accession>
<dbReference type="InterPro" id="IPR005887">
    <property type="entry name" value="GH92_a_mannosidase_put"/>
</dbReference>
<comment type="caution">
    <text evidence="6">The sequence shown here is derived from an EMBL/GenBank/DDBJ whole genome shotgun (WGS) entry which is preliminary data.</text>
</comment>
<dbReference type="FunFam" id="1.20.1050.60:FF:000003">
    <property type="entry name" value="Alpha-1,2-mannosidase family protein"/>
    <property type="match status" value="1"/>
</dbReference>
<dbReference type="NCBIfam" id="TIGR01180">
    <property type="entry name" value="aman2_put"/>
    <property type="match status" value="1"/>
</dbReference>
<dbReference type="EMBL" id="WDES01000025">
    <property type="protein sequence ID" value="KAB6086284.1"/>
    <property type="molecule type" value="Genomic_DNA"/>
</dbReference>
<dbReference type="InterPro" id="IPR014718">
    <property type="entry name" value="GH-type_carb-bd"/>
</dbReference>
<dbReference type="InterPro" id="IPR041371">
    <property type="entry name" value="GH92_N"/>
</dbReference>
<evidence type="ECO:0000313" key="7">
    <source>
        <dbReference type="Proteomes" id="UP000435059"/>
    </source>
</evidence>
<keyword evidence="3" id="KW-0106">Calcium</keyword>
<keyword evidence="6" id="KW-0378">Hydrolase</keyword>
<gene>
    <name evidence="6" type="ORF">GA574_14945</name>
</gene>
<dbReference type="PANTHER" id="PTHR12143:SF39">
    <property type="entry name" value="SECRETED PROTEIN"/>
    <property type="match status" value="1"/>
</dbReference>
<dbReference type="GO" id="GO:0006516">
    <property type="term" value="P:glycoprotein catabolic process"/>
    <property type="evidence" value="ECO:0007669"/>
    <property type="project" value="TreeGrafter"/>
</dbReference>
<evidence type="ECO:0000256" key="3">
    <source>
        <dbReference type="ARBA" id="ARBA00022837"/>
    </source>
</evidence>
<feature type="domain" description="Glycosyl hydrolase family 92 N-terminal" evidence="5">
    <location>
        <begin position="33"/>
        <end position="252"/>
    </location>
</feature>